<evidence type="ECO:0000313" key="2">
    <source>
        <dbReference type="Proteomes" id="UP000031523"/>
    </source>
</evidence>
<sequence length="74" mass="8433">MTQSEQQTNVILRGGPAENYPLHEREHFVADPGSRFKLLRGNRYDHFEASGETVRQGGRELLVLDWSATTYVAE</sequence>
<dbReference type="InterPro" id="IPR046030">
    <property type="entry name" value="DUF5988"/>
</dbReference>
<gene>
    <name evidence="1" type="ORF">SLNWT_0258</name>
</gene>
<protein>
    <submittedName>
        <fullName evidence="1">Uncharacterized protein</fullName>
    </submittedName>
</protein>
<proteinExistence type="predicted"/>
<dbReference type="EMBL" id="CP010519">
    <property type="protein sequence ID" value="AJE80634.1"/>
    <property type="molecule type" value="Genomic_DNA"/>
</dbReference>
<accession>A0A0B5EGX5</accession>
<dbReference type="Pfam" id="PF19450">
    <property type="entry name" value="DUF5988"/>
    <property type="match status" value="1"/>
</dbReference>
<dbReference type="AlphaFoldDB" id="A0A0B5EGX5"/>
<keyword evidence="2" id="KW-1185">Reference proteome</keyword>
<dbReference type="Proteomes" id="UP000031523">
    <property type="component" value="Chromosome"/>
</dbReference>
<evidence type="ECO:0000313" key="1">
    <source>
        <dbReference type="EMBL" id="AJE80634.1"/>
    </source>
</evidence>
<name>A0A0B5EGX5_STRA4</name>
<organism evidence="1 2">
    <name type="scientific">Streptomyces albus (strain ATCC 21838 / DSM 41398 / FERM P-419 / JCM 4703 / NBRC 107858)</name>
    <dbReference type="NCBI Taxonomy" id="1081613"/>
    <lineage>
        <taxon>Bacteria</taxon>
        <taxon>Bacillati</taxon>
        <taxon>Actinomycetota</taxon>
        <taxon>Actinomycetes</taxon>
        <taxon>Kitasatosporales</taxon>
        <taxon>Streptomycetaceae</taxon>
        <taxon>Streptomyces</taxon>
    </lineage>
</organism>
<dbReference type="KEGG" id="sals:SLNWT_0258"/>
<reference evidence="1 2" key="1">
    <citation type="submission" date="2015-01" db="EMBL/GenBank/DDBJ databases">
        <title>Enhanced salinomycin production by adjusting the supply of polyketide extender units in Streptomyce albus DSM 41398.</title>
        <authorList>
            <person name="Lu C."/>
        </authorList>
    </citation>
    <scope>NUCLEOTIDE SEQUENCE [LARGE SCALE GENOMIC DNA]</scope>
    <source>
        <strain evidence="2">ATCC 21838 / DSM 41398 / FERM P-419 / JCM 4703 / NBRC 107858</strain>
    </source>
</reference>